<evidence type="ECO:0000256" key="14">
    <source>
        <dbReference type="ARBA" id="ARBA00025228"/>
    </source>
</evidence>
<sequence length="259" mass="25229">MSRFGDAVRLSVGTFSAVPVPAPRRVDRATAGVAVAIAPLAVIPVGALVALVAWGGRELGLSSVVVGALAIGLGAWATRGFHLDGLADTADALASSYDRDRALTVARTGDVGPAGAATLVLVLLTQAAAAGTVATLWSWGPVALGVLWCLARAAATVGLRRGVPAARSDGMGATFAGSVGPVALAVGWIAAAGVGAALTATTSAPVLQGVVTVAVALAVTLALIAHVVRRLGGIIGDAVGASVEVALAVLLIGFSAVIA</sequence>
<dbReference type="GO" id="GO:0008818">
    <property type="term" value="F:cobalamin 5'-phosphate synthase activity"/>
    <property type="evidence" value="ECO:0007669"/>
    <property type="project" value="UniProtKB-UniRule"/>
</dbReference>
<dbReference type="AlphaFoldDB" id="A0A1T4Z2Y9"/>
<dbReference type="Proteomes" id="UP000191040">
    <property type="component" value="Chromosome I"/>
</dbReference>
<evidence type="ECO:0000256" key="18">
    <source>
        <dbReference type="ARBA" id="ARBA00049504"/>
    </source>
</evidence>
<reference evidence="21" key="1">
    <citation type="submission" date="2017-02" db="EMBL/GenBank/DDBJ databases">
        <authorList>
            <person name="Varghese N."/>
            <person name="Submissions S."/>
        </authorList>
    </citation>
    <scope>NUCLEOTIDE SEQUENCE [LARGE SCALE GENOMIC DNA]</scope>
    <source>
        <strain evidence="21">9H-4</strain>
    </source>
</reference>
<keyword evidence="12 19" id="KW-1133">Transmembrane helix</keyword>
<dbReference type="UniPathway" id="UPA00148">
    <property type="reaction ID" value="UER00238"/>
</dbReference>
<dbReference type="InterPro" id="IPR003805">
    <property type="entry name" value="CobS"/>
</dbReference>
<feature type="transmembrane region" description="Helical" evidence="19">
    <location>
        <begin position="136"/>
        <end position="155"/>
    </location>
</feature>
<comment type="function">
    <text evidence="14 19">Joins adenosylcobinamide-GDP and alpha-ribazole to generate adenosylcobalamin (Ado-cobalamin). Also synthesizes adenosylcobalamin 5'-phosphate from adenosylcobinamide-GDP and alpha-ribazole 5'-phosphate.</text>
</comment>
<keyword evidence="9 19" id="KW-0808">Transferase</keyword>
<evidence type="ECO:0000256" key="2">
    <source>
        <dbReference type="ARBA" id="ARBA00004651"/>
    </source>
</evidence>
<dbReference type="EMBL" id="LT796768">
    <property type="protein sequence ID" value="SKB07895.1"/>
    <property type="molecule type" value="Genomic_DNA"/>
</dbReference>
<comment type="subcellular location">
    <subcellularLocation>
        <location evidence="2 19">Cell membrane</location>
        <topology evidence="2 19">Multi-pass membrane protein</topology>
    </subcellularLocation>
</comment>
<keyword evidence="13 19" id="KW-0472">Membrane</keyword>
<evidence type="ECO:0000313" key="21">
    <source>
        <dbReference type="Proteomes" id="UP000191040"/>
    </source>
</evidence>
<evidence type="ECO:0000256" key="8">
    <source>
        <dbReference type="ARBA" id="ARBA00022573"/>
    </source>
</evidence>
<feature type="transmembrane region" description="Helical" evidence="19">
    <location>
        <begin position="111"/>
        <end position="130"/>
    </location>
</feature>
<keyword evidence="8 19" id="KW-0169">Cobalamin biosynthesis</keyword>
<feature type="transmembrane region" description="Helical" evidence="19">
    <location>
        <begin position="175"/>
        <end position="200"/>
    </location>
</feature>
<keyword evidence="11 19" id="KW-0460">Magnesium</keyword>
<dbReference type="EC" id="2.7.8.26" evidence="5 19"/>
<evidence type="ECO:0000256" key="9">
    <source>
        <dbReference type="ARBA" id="ARBA00022679"/>
    </source>
</evidence>
<feature type="transmembrane region" description="Helical" evidence="19">
    <location>
        <begin position="235"/>
        <end position="258"/>
    </location>
</feature>
<dbReference type="PANTHER" id="PTHR34148">
    <property type="entry name" value="ADENOSYLCOBINAMIDE-GDP RIBAZOLETRANSFERASE"/>
    <property type="match status" value="1"/>
</dbReference>
<dbReference type="HAMAP" id="MF_00719">
    <property type="entry name" value="CobS"/>
    <property type="match status" value="1"/>
</dbReference>
<comment type="similarity">
    <text evidence="4 19">Belongs to the CobS family.</text>
</comment>
<dbReference type="STRING" id="1736691.SAMN06295964_1900"/>
<organism evidence="20 21">
    <name type="scientific">Aeromicrobium choanae</name>
    <dbReference type="NCBI Taxonomy" id="1736691"/>
    <lineage>
        <taxon>Bacteria</taxon>
        <taxon>Bacillati</taxon>
        <taxon>Actinomycetota</taxon>
        <taxon>Actinomycetes</taxon>
        <taxon>Propionibacteriales</taxon>
        <taxon>Nocardioidaceae</taxon>
        <taxon>Aeromicrobium</taxon>
    </lineage>
</organism>
<dbReference type="GO" id="GO:0005886">
    <property type="term" value="C:plasma membrane"/>
    <property type="evidence" value="ECO:0007669"/>
    <property type="project" value="UniProtKB-SubCell"/>
</dbReference>
<evidence type="ECO:0000256" key="4">
    <source>
        <dbReference type="ARBA" id="ARBA00010561"/>
    </source>
</evidence>
<dbReference type="RefSeq" id="WP_078699927.1">
    <property type="nucleotide sequence ID" value="NZ_LT796768.1"/>
</dbReference>
<comment type="catalytic activity">
    <reaction evidence="17 19">
        <text>alpha-ribazole + adenosylcob(III)inamide-GDP = adenosylcob(III)alamin + GMP + H(+)</text>
        <dbReference type="Rhea" id="RHEA:16049"/>
        <dbReference type="ChEBI" id="CHEBI:10329"/>
        <dbReference type="ChEBI" id="CHEBI:15378"/>
        <dbReference type="ChEBI" id="CHEBI:18408"/>
        <dbReference type="ChEBI" id="CHEBI:58115"/>
        <dbReference type="ChEBI" id="CHEBI:60487"/>
        <dbReference type="EC" id="2.7.8.26"/>
    </reaction>
</comment>
<dbReference type="OrthoDB" id="9794223at2"/>
<keyword evidence="7 19" id="KW-1003">Cell membrane</keyword>
<gene>
    <name evidence="19" type="primary">cobS</name>
    <name evidence="20" type="ORF">SAMN06295964_1900</name>
</gene>
<evidence type="ECO:0000256" key="15">
    <source>
        <dbReference type="ARBA" id="ARBA00032605"/>
    </source>
</evidence>
<feature type="transmembrane region" description="Helical" evidence="19">
    <location>
        <begin position="206"/>
        <end position="228"/>
    </location>
</feature>
<dbReference type="Pfam" id="PF02654">
    <property type="entry name" value="CobS"/>
    <property type="match status" value="1"/>
</dbReference>
<evidence type="ECO:0000256" key="6">
    <source>
        <dbReference type="ARBA" id="ARBA00015850"/>
    </source>
</evidence>
<evidence type="ECO:0000256" key="11">
    <source>
        <dbReference type="ARBA" id="ARBA00022842"/>
    </source>
</evidence>
<evidence type="ECO:0000256" key="5">
    <source>
        <dbReference type="ARBA" id="ARBA00013200"/>
    </source>
</evidence>
<evidence type="ECO:0000313" key="20">
    <source>
        <dbReference type="EMBL" id="SKB07895.1"/>
    </source>
</evidence>
<evidence type="ECO:0000256" key="3">
    <source>
        <dbReference type="ARBA" id="ARBA00004663"/>
    </source>
</evidence>
<dbReference type="GO" id="GO:0051073">
    <property type="term" value="F:adenosylcobinamide-GDP ribazoletransferase activity"/>
    <property type="evidence" value="ECO:0007669"/>
    <property type="project" value="UniProtKB-UniRule"/>
</dbReference>
<comment type="cofactor">
    <cofactor evidence="1 19">
        <name>Mg(2+)</name>
        <dbReference type="ChEBI" id="CHEBI:18420"/>
    </cofactor>
</comment>
<evidence type="ECO:0000256" key="7">
    <source>
        <dbReference type="ARBA" id="ARBA00022475"/>
    </source>
</evidence>
<proteinExistence type="inferred from homology"/>
<evidence type="ECO:0000256" key="13">
    <source>
        <dbReference type="ARBA" id="ARBA00023136"/>
    </source>
</evidence>
<evidence type="ECO:0000256" key="10">
    <source>
        <dbReference type="ARBA" id="ARBA00022692"/>
    </source>
</evidence>
<evidence type="ECO:0000256" key="17">
    <source>
        <dbReference type="ARBA" id="ARBA00048623"/>
    </source>
</evidence>
<keyword evidence="21" id="KW-1185">Reference proteome</keyword>
<evidence type="ECO:0000256" key="19">
    <source>
        <dbReference type="HAMAP-Rule" id="MF_00719"/>
    </source>
</evidence>
<dbReference type="PANTHER" id="PTHR34148:SF1">
    <property type="entry name" value="ADENOSYLCOBINAMIDE-GDP RIBAZOLETRANSFERASE"/>
    <property type="match status" value="1"/>
</dbReference>
<accession>A0A1T4Z2Y9</accession>
<protein>
    <recommendedName>
        <fullName evidence="6 19">Adenosylcobinamide-GDP ribazoletransferase</fullName>
        <ecNumber evidence="5 19">2.7.8.26</ecNumber>
    </recommendedName>
    <alternativeName>
        <fullName evidence="16 19">Cobalamin synthase</fullName>
    </alternativeName>
    <alternativeName>
        <fullName evidence="15 19">Cobalamin-5'-phosphate synthase</fullName>
    </alternativeName>
</protein>
<dbReference type="GO" id="GO:0009236">
    <property type="term" value="P:cobalamin biosynthetic process"/>
    <property type="evidence" value="ECO:0007669"/>
    <property type="project" value="UniProtKB-UniRule"/>
</dbReference>
<feature type="transmembrane region" description="Helical" evidence="19">
    <location>
        <begin position="31"/>
        <end position="53"/>
    </location>
</feature>
<evidence type="ECO:0000256" key="16">
    <source>
        <dbReference type="ARBA" id="ARBA00032853"/>
    </source>
</evidence>
<evidence type="ECO:0000256" key="12">
    <source>
        <dbReference type="ARBA" id="ARBA00022989"/>
    </source>
</evidence>
<feature type="transmembrane region" description="Helical" evidence="19">
    <location>
        <begin position="59"/>
        <end position="77"/>
    </location>
</feature>
<comment type="pathway">
    <text evidence="3 19">Cofactor biosynthesis; adenosylcobalamin biosynthesis; adenosylcobalamin from cob(II)yrinate a,c-diamide: step 7/7.</text>
</comment>
<comment type="catalytic activity">
    <reaction evidence="18 19">
        <text>alpha-ribazole 5'-phosphate + adenosylcob(III)inamide-GDP = adenosylcob(III)alamin 5'-phosphate + GMP + H(+)</text>
        <dbReference type="Rhea" id="RHEA:23560"/>
        <dbReference type="ChEBI" id="CHEBI:15378"/>
        <dbReference type="ChEBI" id="CHEBI:57918"/>
        <dbReference type="ChEBI" id="CHEBI:58115"/>
        <dbReference type="ChEBI" id="CHEBI:60487"/>
        <dbReference type="ChEBI" id="CHEBI:60493"/>
        <dbReference type="EC" id="2.7.8.26"/>
    </reaction>
</comment>
<name>A0A1T4Z2Y9_9ACTN</name>
<evidence type="ECO:0000256" key="1">
    <source>
        <dbReference type="ARBA" id="ARBA00001946"/>
    </source>
</evidence>
<keyword evidence="10 19" id="KW-0812">Transmembrane</keyword>